<dbReference type="GO" id="GO:0044877">
    <property type="term" value="F:protein-containing complex binding"/>
    <property type="evidence" value="ECO:0007669"/>
    <property type="project" value="InterPro"/>
</dbReference>
<protein>
    <submittedName>
        <fullName evidence="1">Peroxisomal biogenesis factor 26</fullName>
    </submittedName>
</protein>
<reference evidence="1" key="1">
    <citation type="submission" date="2025-08" db="UniProtKB">
        <authorList>
            <consortium name="Ensembl"/>
        </authorList>
    </citation>
    <scope>IDENTIFICATION</scope>
</reference>
<dbReference type="GO" id="GO:0051117">
    <property type="term" value="F:ATPase binding"/>
    <property type="evidence" value="ECO:0007669"/>
    <property type="project" value="TreeGrafter"/>
</dbReference>
<name>A0A8C0A1X0_9AVES</name>
<sequence>QKMAAGAALAGAPAAGWSPLPAQAASLLEEAADLLVLHRDFAAALERCEAGCSSLELGSGTGSEVKCSLCVVGIQALAEMNRWREVLSWLLRYYQFPGHLPPKILELCILLYSKVGEPQVMLEVGTTWLRNLSNKRLPEYSSLMELYLLHVLLPLGQFKAAEELVDSCDVLNSEQKLAFLKTICDSQCQWTQQEEMHSTDEEEQDKATETVLGRLSLLFLLTMLTLLRRALRSMSSHFYLLPYKKMLLATFLLYLVVVRLDPASPTSLPFLCKLVQLFRQAWAAVLSPIHRPPIRD</sequence>
<evidence type="ECO:0000313" key="1">
    <source>
        <dbReference type="Ensembl" id="ENSAZOP00000031245.1"/>
    </source>
</evidence>
<dbReference type="GO" id="GO:0005778">
    <property type="term" value="C:peroxisomal membrane"/>
    <property type="evidence" value="ECO:0007669"/>
    <property type="project" value="InterPro"/>
</dbReference>
<dbReference type="AlphaFoldDB" id="A0A8C0A1X0"/>
<organism evidence="1 2">
    <name type="scientific">Anas zonorhyncha</name>
    <name type="common">Eastern spot-billed duck</name>
    <dbReference type="NCBI Taxonomy" id="75864"/>
    <lineage>
        <taxon>Eukaryota</taxon>
        <taxon>Metazoa</taxon>
        <taxon>Chordata</taxon>
        <taxon>Craniata</taxon>
        <taxon>Vertebrata</taxon>
        <taxon>Euteleostomi</taxon>
        <taxon>Archelosauria</taxon>
        <taxon>Archosauria</taxon>
        <taxon>Dinosauria</taxon>
        <taxon>Saurischia</taxon>
        <taxon>Theropoda</taxon>
        <taxon>Coelurosauria</taxon>
        <taxon>Aves</taxon>
        <taxon>Neognathae</taxon>
        <taxon>Galloanserae</taxon>
        <taxon>Anseriformes</taxon>
        <taxon>Anatidae</taxon>
        <taxon>Anatinae</taxon>
        <taxon>Anas</taxon>
    </lineage>
</organism>
<dbReference type="GO" id="GO:0045046">
    <property type="term" value="P:protein import into peroxisome membrane"/>
    <property type="evidence" value="ECO:0007669"/>
    <property type="project" value="InterPro"/>
</dbReference>
<reference evidence="1" key="2">
    <citation type="submission" date="2025-09" db="UniProtKB">
        <authorList>
            <consortium name="Ensembl"/>
        </authorList>
    </citation>
    <scope>IDENTIFICATION</scope>
</reference>
<dbReference type="Ensembl" id="ENSAZOT00000033396.1">
    <property type="protein sequence ID" value="ENSAZOP00000031245.1"/>
    <property type="gene ID" value="ENSAZOG00000019368.1"/>
</dbReference>
<dbReference type="PANTHER" id="PTHR16262:SF2">
    <property type="entry name" value="PEROXISOME ASSEMBLY PROTEIN 26"/>
    <property type="match status" value="1"/>
</dbReference>
<keyword evidence="2" id="KW-1185">Reference proteome</keyword>
<accession>A0A8C0A1X0</accession>
<evidence type="ECO:0000313" key="2">
    <source>
        <dbReference type="Proteomes" id="UP000694549"/>
    </source>
</evidence>
<dbReference type="InterPro" id="IPR010797">
    <property type="entry name" value="Pex26"/>
</dbReference>
<dbReference type="PANTHER" id="PTHR16262">
    <property type="entry name" value="PEROXISOME ASSEMBLY PROTEIN 26"/>
    <property type="match status" value="1"/>
</dbReference>
<dbReference type="Pfam" id="PF07163">
    <property type="entry name" value="Pex26"/>
    <property type="match status" value="1"/>
</dbReference>
<dbReference type="Proteomes" id="UP000694549">
    <property type="component" value="Unplaced"/>
</dbReference>
<dbReference type="GO" id="GO:0016558">
    <property type="term" value="P:protein import into peroxisome matrix"/>
    <property type="evidence" value="ECO:0007669"/>
    <property type="project" value="TreeGrafter"/>
</dbReference>
<proteinExistence type="predicted"/>